<proteinExistence type="predicted"/>
<evidence type="ECO:0000256" key="1">
    <source>
        <dbReference type="ARBA" id="ARBA00004123"/>
    </source>
</evidence>
<evidence type="ECO:0000313" key="7">
    <source>
        <dbReference type="Proteomes" id="UP001164746"/>
    </source>
</evidence>
<evidence type="ECO:0000313" key="6">
    <source>
        <dbReference type="EMBL" id="WAR24256.1"/>
    </source>
</evidence>
<sequence>MTDSCATQSYDTVTDHFINQDWEMLNAVLQTSQVEGSHTGENIAEILKDCQKLSVLQLVFIFLLEKQMIVYASTPTLIGHKLKLINDVPTRWNSSMVMLKRLSEQRAAIMAIASDDNLKINKTTCNNLRSYCLTFEEHSIVEGLINVLSPFEKATTILCAENSPTMNKVLVCMAKTNKILEIESMTTGSEYEAIPLMAALLNPDTKSLSFLSAHEQEAAHRLLLDKALALIDENGRTFKLSPMLTKPLLCLTFQALQAQGEVYLIWKNLHLTWNQYQKRSNV</sequence>
<evidence type="ECO:0000256" key="3">
    <source>
        <dbReference type="ARBA" id="ARBA00022771"/>
    </source>
</evidence>
<dbReference type="PANTHER" id="PTHR46481">
    <property type="entry name" value="ZINC FINGER BED DOMAIN-CONTAINING PROTEIN 4"/>
    <property type="match status" value="1"/>
</dbReference>
<dbReference type="EMBL" id="CP111024">
    <property type="protein sequence ID" value="WAR24256.1"/>
    <property type="molecule type" value="Genomic_DNA"/>
</dbReference>
<evidence type="ECO:0000256" key="5">
    <source>
        <dbReference type="ARBA" id="ARBA00023242"/>
    </source>
</evidence>
<comment type="subcellular location">
    <subcellularLocation>
        <location evidence="1">Nucleus</location>
    </subcellularLocation>
</comment>
<dbReference type="SUPFAM" id="SSF53098">
    <property type="entry name" value="Ribonuclease H-like"/>
    <property type="match status" value="1"/>
</dbReference>
<accession>A0ABY7FTR2</accession>
<evidence type="ECO:0000256" key="2">
    <source>
        <dbReference type="ARBA" id="ARBA00022723"/>
    </source>
</evidence>
<name>A0ABY7FTR2_MYAAR</name>
<dbReference type="InterPro" id="IPR052035">
    <property type="entry name" value="ZnF_BED_domain_contain"/>
</dbReference>
<protein>
    <submittedName>
        <fullName evidence="6">Uncharacterized protein</fullName>
    </submittedName>
</protein>
<gene>
    <name evidence="6" type="ORF">MAR_037925</name>
</gene>
<keyword evidence="4" id="KW-0862">Zinc</keyword>
<dbReference type="InterPro" id="IPR012337">
    <property type="entry name" value="RNaseH-like_sf"/>
</dbReference>
<dbReference type="Proteomes" id="UP001164746">
    <property type="component" value="Chromosome 13"/>
</dbReference>
<reference evidence="6" key="1">
    <citation type="submission" date="2022-11" db="EMBL/GenBank/DDBJ databases">
        <title>Centuries of genome instability and evolution in soft-shell clam transmissible cancer (bioRxiv).</title>
        <authorList>
            <person name="Hart S.F.M."/>
            <person name="Yonemitsu M.A."/>
            <person name="Giersch R.M."/>
            <person name="Beal B.F."/>
            <person name="Arriagada G."/>
            <person name="Davis B.W."/>
            <person name="Ostrander E.A."/>
            <person name="Goff S.P."/>
            <person name="Metzger M.J."/>
        </authorList>
    </citation>
    <scope>NUCLEOTIDE SEQUENCE</scope>
    <source>
        <strain evidence="6">MELC-2E11</strain>
        <tissue evidence="6">Siphon/mantle</tissue>
    </source>
</reference>
<dbReference type="PANTHER" id="PTHR46481:SF10">
    <property type="entry name" value="ZINC FINGER BED DOMAIN-CONTAINING PROTEIN 39"/>
    <property type="match status" value="1"/>
</dbReference>
<keyword evidence="2" id="KW-0479">Metal-binding</keyword>
<keyword evidence="3" id="KW-0863">Zinc-finger</keyword>
<keyword evidence="7" id="KW-1185">Reference proteome</keyword>
<keyword evidence="5" id="KW-0539">Nucleus</keyword>
<evidence type="ECO:0000256" key="4">
    <source>
        <dbReference type="ARBA" id="ARBA00022833"/>
    </source>
</evidence>
<organism evidence="6 7">
    <name type="scientific">Mya arenaria</name>
    <name type="common">Soft-shell clam</name>
    <dbReference type="NCBI Taxonomy" id="6604"/>
    <lineage>
        <taxon>Eukaryota</taxon>
        <taxon>Metazoa</taxon>
        <taxon>Spiralia</taxon>
        <taxon>Lophotrochozoa</taxon>
        <taxon>Mollusca</taxon>
        <taxon>Bivalvia</taxon>
        <taxon>Autobranchia</taxon>
        <taxon>Heteroconchia</taxon>
        <taxon>Euheterodonta</taxon>
        <taxon>Imparidentia</taxon>
        <taxon>Neoheterodontei</taxon>
        <taxon>Myida</taxon>
        <taxon>Myoidea</taxon>
        <taxon>Myidae</taxon>
        <taxon>Mya</taxon>
    </lineage>
</organism>